<dbReference type="Proteomes" id="UP001642484">
    <property type="component" value="Unassembled WGS sequence"/>
</dbReference>
<evidence type="ECO:0000313" key="2">
    <source>
        <dbReference type="Proteomes" id="UP001642484"/>
    </source>
</evidence>
<evidence type="ECO:0000313" key="1">
    <source>
        <dbReference type="EMBL" id="CAK9064768.1"/>
    </source>
</evidence>
<proteinExistence type="predicted"/>
<reference evidence="1 2" key="1">
    <citation type="submission" date="2024-02" db="EMBL/GenBank/DDBJ databases">
        <authorList>
            <person name="Chen Y."/>
            <person name="Shah S."/>
            <person name="Dougan E. K."/>
            <person name="Thang M."/>
            <person name="Chan C."/>
        </authorList>
    </citation>
    <scope>NUCLEOTIDE SEQUENCE [LARGE SCALE GENOMIC DNA]</scope>
</reference>
<feature type="non-terminal residue" evidence="1">
    <location>
        <position position="1"/>
    </location>
</feature>
<protein>
    <submittedName>
        <fullName evidence="1">Uncharacterized protein</fullName>
    </submittedName>
</protein>
<keyword evidence="2" id="KW-1185">Reference proteome</keyword>
<gene>
    <name evidence="1" type="ORF">CCMP2556_LOCUS31828</name>
</gene>
<comment type="caution">
    <text evidence="1">The sequence shown here is derived from an EMBL/GenBank/DDBJ whole genome shotgun (WGS) entry which is preliminary data.</text>
</comment>
<name>A0ABP0NLW4_9DINO</name>
<organism evidence="1 2">
    <name type="scientific">Durusdinium trenchii</name>
    <dbReference type="NCBI Taxonomy" id="1381693"/>
    <lineage>
        <taxon>Eukaryota</taxon>
        <taxon>Sar</taxon>
        <taxon>Alveolata</taxon>
        <taxon>Dinophyceae</taxon>
        <taxon>Suessiales</taxon>
        <taxon>Symbiodiniaceae</taxon>
        <taxon>Durusdinium</taxon>
    </lineage>
</organism>
<sequence length="63" mass="7153">LVPDLIVVLLPDMADGPAGVFRMARARRVLRLFRFVQIVRLWKTLQAFMSSLEKLGLPQTEAT</sequence>
<accession>A0ABP0NLW4</accession>
<dbReference type="EMBL" id="CAXAMN010021950">
    <property type="protein sequence ID" value="CAK9064768.1"/>
    <property type="molecule type" value="Genomic_DNA"/>
</dbReference>